<evidence type="ECO:0000256" key="5">
    <source>
        <dbReference type="ARBA" id="ARBA00023004"/>
    </source>
</evidence>
<dbReference type="EMBL" id="FMYP01000068">
    <property type="protein sequence ID" value="SDC97908.1"/>
    <property type="molecule type" value="Genomic_DNA"/>
</dbReference>
<proteinExistence type="inferred from homology"/>
<dbReference type="Gene3D" id="2.60.40.730">
    <property type="entry name" value="SOR catalytic domain"/>
    <property type="match status" value="1"/>
</dbReference>
<dbReference type="PANTHER" id="PTHR36541:SF1">
    <property type="entry name" value="SUPEROXIDE REDUCTASE-RELATED"/>
    <property type="match status" value="1"/>
</dbReference>
<dbReference type="AlphaFoldDB" id="A0A1G6R027"/>
<dbReference type="InterPro" id="IPR051233">
    <property type="entry name" value="Desulfoferrodoxin_SOR"/>
</dbReference>
<reference evidence="7 8" key="1">
    <citation type="submission" date="2016-09" db="EMBL/GenBank/DDBJ databases">
        <authorList>
            <person name="Capua I."/>
            <person name="De Benedictis P."/>
            <person name="Joannis T."/>
            <person name="Lombin L.H."/>
            <person name="Cattoli G."/>
        </authorList>
    </citation>
    <scope>NUCLEOTIDE SEQUENCE [LARGE SCALE GENOMIC DNA]</scope>
    <source>
        <strain evidence="7 8">A7P-90m</strain>
    </source>
</reference>
<keyword evidence="4" id="KW-0249">Electron transport</keyword>
<dbReference type="Pfam" id="PF01880">
    <property type="entry name" value="Desulfoferrodox"/>
    <property type="match status" value="1"/>
</dbReference>
<gene>
    <name evidence="7" type="ORF">SAMN05216323_10682</name>
</gene>
<comment type="similarity">
    <text evidence="1">Belongs to the desulfoferrodoxin family.</text>
</comment>
<evidence type="ECO:0000313" key="8">
    <source>
        <dbReference type="Proteomes" id="UP000199452"/>
    </source>
</evidence>
<name>A0A1G6R027_9BACT</name>
<dbReference type="PANTHER" id="PTHR36541">
    <property type="entry name" value="SUPEROXIDE REDUCTASE-RELATED"/>
    <property type="match status" value="1"/>
</dbReference>
<dbReference type="RefSeq" id="WP_092440239.1">
    <property type="nucleotide sequence ID" value="NZ_FMYP01000068.1"/>
</dbReference>
<dbReference type="GO" id="GO:0016491">
    <property type="term" value="F:oxidoreductase activity"/>
    <property type="evidence" value="ECO:0007669"/>
    <property type="project" value="InterPro"/>
</dbReference>
<dbReference type="OrthoDB" id="9814936at2"/>
<dbReference type="InterPro" id="IPR036073">
    <property type="entry name" value="Desulfoferrodoxin_Fe-bd_dom_sf"/>
</dbReference>
<evidence type="ECO:0000256" key="4">
    <source>
        <dbReference type="ARBA" id="ARBA00022982"/>
    </source>
</evidence>
<feature type="domain" description="Desulfoferrodoxin ferrous iron-binding" evidence="6">
    <location>
        <begin position="22"/>
        <end position="118"/>
    </location>
</feature>
<keyword evidence="2" id="KW-0813">Transport</keyword>
<dbReference type="Proteomes" id="UP000199452">
    <property type="component" value="Unassembled WGS sequence"/>
</dbReference>
<evidence type="ECO:0000259" key="6">
    <source>
        <dbReference type="Pfam" id="PF01880"/>
    </source>
</evidence>
<dbReference type="STRING" id="1640674.SAMN05216323_10682"/>
<evidence type="ECO:0000256" key="3">
    <source>
        <dbReference type="ARBA" id="ARBA00022723"/>
    </source>
</evidence>
<dbReference type="InterPro" id="IPR002742">
    <property type="entry name" value="Desulfoferrodoxin_Fe-bd_dom"/>
</dbReference>
<accession>A0A1G6R027</accession>
<organism evidence="7 8">
    <name type="scientific">Williamwhitmania taraxaci</name>
    <dbReference type="NCBI Taxonomy" id="1640674"/>
    <lineage>
        <taxon>Bacteria</taxon>
        <taxon>Pseudomonadati</taxon>
        <taxon>Bacteroidota</taxon>
        <taxon>Bacteroidia</taxon>
        <taxon>Bacteroidales</taxon>
        <taxon>Williamwhitmaniaceae</taxon>
        <taxon>Williamwhitmania</taxon>
    </lineage>
</organism>
<protein>
    <submittedName>
        <fullName evidence="7">Superoxide reductase</fullName>
    </submittedName>
</protein>
<evidence type="ECO:0000256" key="2">
    <source>
        <dbReference type="ARBA" id="ARBA00022448"/>
    </source>
</evidence>
<keyword evidence="8" id="KW-1185">Reference proteome</keyword>
<keyword evidence="5" id="KW-0408">Iron</keyword>
<keyword evidence="3" id="KW-0479">Metal-binding</keyword>
<dbReference type="GO" id="GO:0005506">
    <property type="term" value="F:iron ion binding"/>
    <property type="evidence" value="ECO:0007669"/>
    <property type="project" value="InterPro"/>
</dbReference>
<sequence>MPRVFKPVDISQEEKELMKDYFDRHTPFIFCDDTVKKGEKIKVKVSMGDEYKHPDDYDHYISTIQLWNRETLMTQVHFTPGAFGNQPTHVEVDFYVAANVSMNLTAMAVCTKHGLWQSEEKYVKVTQD</sequence>
<evidence type="ECO:0000256" key="1">
    <source>
        <dbReference type="ARBA" id="ARBA00005941"/>
    </source>
</evidence>
<dbReference type="SUPFAM" id="SSF49367">
    <property type="entry name" value="Superoxide reductase-like"/>
    <property type="match status" value="1"/>
</dbReference>
<evidence type="ECO:0000313" key="7">
    <source>
        <dbReference type="EMBL" id="SDC97908.1"/>
    </source>
</evidence>